<evidence type="ECO:0000256" key="1">
    <source>
        <dbReference type="ARBA" id="ARBA00010996"/>
    </source>
</evidence>
<evidence type="ECO:0000313" key="8">
    <source>
        <dbReference type="Proteomes" id="UP000007881"/>
    </source>
</evidence>
<dbReference type="InterPro" id="IPR013766">
    <property type="entry name" value="Thioredoxin_domain"/>
</dbReference>
<protein>
    <submittedName>
        <fullName evidence="7">SCO1 protein homolog</fullName>
    </submittedName>
</protein>
<feature type="binding site" evidence="3">
    <location>
        <position position="176"/>
    </location>
    <ligand>
        <name>Cu cation</name>
        <dbReference type="ChEBI" id="CHEBI:23378"/>
    </ligand>
</feature>
<dbReference type="STRING" id="1142394.PSMK_26760"/>
<evidence type="ECO:0000259" key="6">
    <source>
        <dbReference type="PROSITE" id="PS51352"/>
    </source>
</evidence>
<dbReference type="InterPro" id="IPR003782">
    <property type="entry name" value="SCO1/SenC"/>
</dbReference>
<dbReference type="OrthoDB" id="9811998at2"/>
<gene>
    <name evidence="7" type="ordered locus">PSMK_26760</name>
</gene>
<dbReference type="RefSeq" id="WP_014438048.1">
    <property type="nucleotide sequence ID" value="NC_017080.1"/>
</dbReference>
<dbReference type="Pfam" id="PF02630">
    <property type="entry name" value="SCO1-SenC"/>
    <property type="match status" value="1"/>
</dbReference>
<comment type="similarity">
    <text evidence="1">Belongs to the SCO1/2 family.</text>
</comment>
<feature type="disulfide bond" description="Redox-active" evidence="4">
    <location>
        <begin position="83"/>
        <end position="87"/>
    </location>
</feature>
<evidence type="ECO:0000313" key="7">
    <source>
        <dbReference type="EMBL" id="BAM04835.1"/>
    </source>
</evidence>
<dbReference type="GO" id="GO:0046872">
    <property type="term" value="F:metal ion binding"/>
    <property type="evidence" value="ECO:0007669"/>
    <property type="project" value="UniProtKB-KW"/>
</dbReference>
<proteinExistence type="inferred from homology"/>
<feature type="domain" description="Thioredoxin" evidence="6">
    <location>
        <begin position="45"/>
        <end position="213"/>
    </location>
</feature>
<keyword evidence="3" id="KW-0479">Metal-binding</keyword>
<dbReference type="AlphaFoldDB" id="I0IHU7"/>
<reference evidence="7 8" key="1">
    <citation type="submission" date="2012-02" db="EMBL/GenBank/DDBJ databases">
        <title>Complete genome sequence of Phycisphaera mikurensis NBRC 102666.</title>
        <authorList>
            <person name="Ankai A."/>
            <person name="Hosoyama A."/>
            <person name="Terui Y."/>
            <person name="Sekine M."/>
            <person name="Fukai R."/>
            <person name="Kato Y."/>
            <person name="Nakamura S."/>
            <person name="Yamada-Narita S."/>
            <person name="Kawakoshi A."/>
            <person name="Fukunaga Y."/>
            <person name="Yamazaki S."/>
            <person name="Fujita N."/>
        </authorList>
    </citation>
    <scope>NUCLEOTIDE SEQUENCE [LARGE SCALE GENOMIC DNA]</scope>
    <source>
        <strain evidence="8">NBRC 102666 / KCTC 22515 / FYK2301M01</strain>
    </source>
</reference>
<evidence type="ECO:0000256" key="3">
    <source>
        <dbReference type="PIRSR" id="PIRSR603782-1"/>
    </source>
</evidence>
<keyword evidence="4" id="KW-1015">Disulfide bond</keyword>
<evidence type="ECO:0000256" key="4">
    <source>
        <dbReference type="PIRSR" id="PIRSR603782-2"/>
    </source>
</evidence>
<dbReference type="CDD" id="cd02968">
    <property type="entry name" value="SCO"/>
    <property type="match status" value="1"/>
</dbReference>
<dbReference type="PANTHER" id="PTHR12151:SF25">
    <property type="entry name" value="LINALOOL DEHYDRATASE_ISOMERASE DOMAIN-CONTAINING PROTEIN"/>
    <property type="match status" value="1"/>
</dbReference>
<dbReference type="KEGG" id="phm:PSMK_26760"/>
<dbReference type="PANTHER" id="PTHR12151">
    <property type="entry name" value="ELECTRON TRANSPORT PROTIN SCO1/SENC FAMILY MEMBER"/>
    <property type="match status" value="1"/>
</dbReference>
<keyword evidence="8" id="KW-1185">Reference proteome</keyword>
<feature type="binding site" evidence="3">
    <location>
        <position position="83"/>
    </location>
    <ligand>
        <name>Cu cation</name>
        <dbReference type="ChEBI" id="CHEBI:23378"/>
    </ligand>
</feature>
<organism evidence="7 8">
    <name type="scientific">Phycisphaera mikurensis (strain NBRC 102666 / KCTC 22515 / FYK2301M01)</name>
    <dbReference type="NCBI Taxonomy" id="1142394"/>
    <lineage>
        <taxon>Bacteria</taxon>
        <taxon>Pseudomonadati</taxon>
        <taxon>Planctomycetota</taxon>
        <taxon>Phycisphaerae</taxon>
        <taxon>Phycisphaerales</taxon>
        <taxon>Phycisphaeraceae</taxon>
        <taxon>Phycisphaera</taxon>
    </lineage>
</organism>
<dbReference type="HOGENOM" id="CLU_050131_4_4_0"/>
<evidence type="ECO:0000256" key="2">
    <source>
        <dbReference type="ARBA" id="ARBA00023008"/>
    </source>
</evidence>
<dbReference type="eggNOG" id="COG1999">
    <property type="taxonomic scope" value="Bacteria"/>
</dbReference>
<sequence length="214" mass="22816">MIGRRLLQGTGLACLLAAGGLLVMGRPGARPTPPAGFGEAAEGELPDFGPAPPFKLTDQAGEPFDSASLRGEVWVADFVFTRCVLVCPVLSRVMARLQEATVQAGVADGTRLVSLSVDPEHDTPAVLAAYADRHGADPTRWHFLTGERDEVWSVVRDGFKLLVSPTPEDAVNPIAHTPRLVLVDRTGSIRGLYDGTVPEDVEALERDLLRLASG</sequence>
<feature type="binding site" evidence="3">
    <location>
        <position position="87"/>
    </location>
    <ligand>
        <name>Cu cation</name>
        <dbReference type="ChEBI" id="CHEBI:23378"/>
    </ligand>
</feature>
<dbReference type="Proteomes" id="UP000007881">
    <property type="component" value="Chromosome"/>
</dbReference>
<dbReference type="EMBL" id="AP012338">
    <property type="protein sequence ID" value="BAM04835.1"/>
    <property type="molecule type" value="Genomic_DNA"/>
</dbReference>
<accession>I0IHU7</accession>
<dbReference type="PROSITE" id="PS51352">
    <property type="entry name" value="THIOREDOXIN_2"/>
    <property type="match status" value="1"/>
</dbReference>
<dbReference type="InterPro" id="IPR036249">
    <property type="entry name" value="Thioredoxin-like_sf"/>
</dbReference>
<dbReference type="Gene3D" id="3.40.30.10">
    <property type="entry name" value="Glutaredoxin"/>
    <property type="match status" value="1"/>
</dbReference>
<dbReference type="SUPFAM" id="SSF52833">
    <property type="entry name" value="Thioredoxin-like"/>
    <property type="match status" value="1"/>
</dbReference>
<name>I0IHU7_PHYMF</name>
<feature type="region of interest" description="Disordered" evidence="5">
    <location>
        <begin position="32"/>
        <end position="59"/>
    </location>
</feature>
<evidence type="ECO:0000256" key="5">
    <source>
        <dbReference type="SAM" id="MobiDB-lite"/>
    </source>
</evidence>
<keyword evidence="2 3" id="KW-0186">Copper</keyword>